<sequence>MSEYWVSHKKYFCKYCNIYIADDAPSRRQHESGLRHKGNVERFVRGLYKAGEKRKQDLEEEKREMARVEKAAQAAFAQDVSSGVVKPGSSSAVAGPSSAAAGPRKVAANLKPADPFANYTTAESLGITDPDEARRRAQAERRLKEGVAGDWEVVEVVQPPIADKDGTEDVKPDVSAGTTASARAGEKRPADQPPDEEDTRGWKLRRKVASVGLGELYDPGAIPIKLKTKKEESEGGQGSASAGNVNSSTGAAGTLPTLGGTEKPRWSARGWNKPGTSSRSTATPEPATSPGQEGTAAETSAPQAPKSEDNGLPESMSSEPVQATSEQPSPTAVKSEEAPVSVKGEPREPEAPPAPSGGSLFKKRKVPAAGGSRGGRRL</sequence>
<evidence type="ECO:0000256" key="4">
    <source>
        <dbReference type="ARBA" id="ARBA00022833"/>
    </source>
</evidence>
<dbReference type="SUPFAM" id="SSF57667">
    <property type="entry name" value="beta-beta-alpha zinc fingers"/>
    <property type="match status" value="1"/>
</dbReference>
<evidence type="ECO:0000313" key="9">
    <source>
        <dbReference type="EMBL" id="OSD07101.1"/>
    </source>
</evidence>
<dbReference type="PANTHER" id="PTHR13173">
    <property type="entry name" value="WW DOMAIN BINDING PROTEIN 4"/>
    <property type="match status" value="1"/>
</dbReference>
<keyword evidence="5" id="KW-0539">Nucleus</keyword>
<dbReference type="AlphaFoldDB" id="A0A1Y2J3R9"/>
<feature type="region of interest" description="Disordered" evidence="7">
    <location>
        <begin position="79"/>
        <end position="102"/>
    </location>
</feature>
<dbReference type="PANTHER" id="PTHR13173:SF10">
    <property type="entry name" value="WW DOMAIN-BINDING PROTEIN 4"/>
    <property type="match status" value="1"/>
</dbReference>
<dbReference type="GO" id="GO:0071011">
    <property type="term" value="C:precatalytic spliceosome"/>
    <property type="evidence" value="ECO:0007669"/>
    <property type="project" value="TreeGrafter"/>
</dbReference>
<proteinExistence type="predicted"/>
<evidence type="ECO:0000256" key="5">
    <source>
        <dbReference type="ARBA" id="ARBA00023242"/>
    </source>
</evidence>
<evidence type="ECO:0000256" key="1">
    <source>
        <dbReference type="ARBA" id="ARBA00004123"/>
    </source>
</evidence>
<dbReference type="InterPro" id="IPR000690">
    <property type="entry name" value="Matrin/U1-C_Znf_C2H2"/>
</dbReference>
<comment type="subcellular location">
    <subcellularLocation>
        <location evidence="1">Nucleus</location>
    </subcellularLocation>
</comment>
<dbReference type="EMBL" id="KZ084089">
    <property type="protein sequence ID" value="OSD07101.1"/>
    <property type="molecule type" value="Genomic_DNA"/>
</dbReference>
<organism evidence="9 10">
    <name type="scientific">Trametes coccinea (strain BRFM310)</name>
    <name type="common">Pycnoporus coccineus</name>
    <dbReference type="NCBI Taxonomy" id="1353009"/>
    <lineage>
        <taxon>Eukaryota</taxon>
        <taxon>Fungi</taxon>
        <taxon>Dikarya</taxon>
        <taxon>Basidiomycota</taxon>
        <taxon>Agaricomycotina</taxon>
        <taxon>Agaricomycetes</taxon>
        <taxon>Polyporales</taxon>
        <taxon>Polyporaceae</taxon>
        <taxon>Trametes</taxon>
    </lineage>
</organism>
<evidence type="ECO:0000259" key="8">
    <source>
        <dbReference type="PROSITE" id="PS50171"/>
    </source>
</evidence>
<dbReference type="GO" id="GO:0008270">
    <property type="term" value="F:zinc ion binding"/>
    <property type="evidence" value="ECO:0007669"/>
    <property type="project" value="UniProtKB-KW"/>
</dbReference>
<protein>
    <recommendedName>
        <fullName evidence="8">Matrin-type domain-containing protein</fullName>
    </recommendedName>
</protein>
<keyword evidence="2" id="KW-0479">Metal-binding</keyword>
<dbReference type="SMART" id="SM00451">
    <property type="entry name" value="ZnF_U1"/>
    <property type="match status" value="1"/>
</dbReference>
<accession>A0A1Y2J3R9</accession>
<feature type="compositionally biased region" description="Polar residues" evidence="7">
    <location>
        <begin position="315"/>
        <end position="332"/>
    </location>
</feature>
<keyword evidence="6" id="KW-0175">Coiled coil</keyword>
<gene>
    <name evidence="9" type="ORF">PYCCODRAFT_1383183</name>
</gene>
<feature type="region of interest" description="Disordered" evidence="7">
    <location>
        <begin position="121"/>
        <end position="378"/>
    </location>
</feature>
<dbReference type="PROSITE" id="PS50171">
    <property type="entry name" value="ZF_MATRIN"/>
    <property type="match status" value="1"/>
</dbReference>
<feature type="compositionally biased region" description="Low complexity" evidence="7">
    <location>
        <begin position="80"/>
        <end position="102"/>
    </location>
</feature>
<dbReference type="GO" id="GO:0003723">
    <property type="term" value="F:RNA binding"/>
    <property type="evidence" value="ECO:0007669"/>
    <property type="project" value="TreeGrafter"/>
</dbReference>
<feature type="domain" description="Matrin-type" evidence="8">
    <location>
        <begin position="11"/>
        <end position="42"/>
    </location>
</feature>
<dbReference type="InterPro" id="IPR003604">
    <property type="entry name" value="Matrin/U1-like-C_Znf_C2H2"/>
</dbReference>
<dbReference type="Pfam" id="PF06220">
    <property type="entry name" value="zf-U1"/>
    <property type="match status" value="1"/>
</dbReference>
<evidence type="ECO:0000256" key="6">
    <source>
        <dbReference type="SAM" id="Coils"/>
    </source>
</evidence>
<dbReference type="InterPro" id="IPR040023">
    <property type="entry name" value="WBP4"/>
</dbReference>
<keyword evidence="3" id="KW-0863">Zinc-finger</keyword>
<feature type="compositionally biased region" description="Polar residues" evidence="7">
    <location>
        <begin position="289"/>
        <end position="302"/>
    </location>
</feature>
<dbReference type="Proteomes" id="UP000193067">
    <property type="component" value="Unassembled WGS sequence"/>
</dbReference>
<evidence type="ECO:0000256" key="3">
    <source>
        <dbReference type="ARBA" id="ARBA00022771"/>
    </source>
</evidence>
<dbReference type="InterPro" id="IPR013085">
    <property type="entry name" value="U1-CZ_Znf_C2H2"/>
</dbReference>
<dbReference type="STRING" id="1353009.A0A1Y2J3R9"/>
<evidence type="ECO:0000313" key="10">
    <source>
        <dbReference type="Proteomes" id="UP000193067"/>
    </source>
</evidence>
<dbReference type="OrthoDB" id="191651at2759"/>
<name>A0A1Y2J3R9_TRAC3</name>
<keyword evidence="4" id="KW-0862">Zinc</keyword>
<dbReference type="InterPro" id="IPR036236">
    <property type="entry name" value="Znf_C2H2_sf"/>
</dbReference>
<evidence type="ECO:0000256" key="7">
    <source>
        <dbReference type="SAM" id="MobiDB-lite"/>
    </source>
</evidence>
<feature type="compositionally biased region" description="Low complexity" evidence="7">
    <location>
        <begin position="239"/>
        <end position="261"/>
    </location>
</feature>
<feature type="compositionally biased region" description="Basic and acidic residues" evidence="7">
    <location>
        <begin position="131"/>
        <end position="147"/>
    </location>
</feature>
<feature type="compositionally biased region" description="Polar residues" evidence="7">
    <location>
        <begin position="274"/>
        <end position="283"/>
    </location>
</feature>
<feature type="compositionally biased region" description="Basic and acidic residues" evidence="7">
    <location>
        <begin position="162"/>
        <end position="172"/>
    </location>
</feature>
<dbReference type="GO" id="GO:0000398">
    <property type="term" value="P:mRNA splicing, via spliceosome"/>
    <property type="evidence" value="ECO:0007669"/>
    <property type="project" value="InterPro"/>
</dbReference>
<feature type="coiled-coil region" evidence="6">
    <location>
        <begin position="48"/>
        <end position="78"/>
    </location>
</feature>
<dbReference type="Gene3D" id="3.30.160.60">
    <property type="entry name" value="Classic Zinc Finger"/>
    <property type="match status" value="1"/>
</dbReference>
<reference evidence="9 10" key="1">
    <citation type="journal article" date="2015" name="Biotechnol. Biofuels">
        <title>Enhanced degradation of softwood versus hardwood by the white-rot fungus Pycnoporus coccineus.</title>
        <authorList>
            <person name="Couturier M."/>
            <person name="Navarro D."/>
            <person name="Chevret D."/>
            <person name="Henrissat B."/>
            <person name="Piumi F."/>
            <person name="Ruiz-Duenas F.J."/>
            <person name="Martinez A.T."/>
            <person name="Grigoriev I.V."/>
            <person name="Riley R."/>
            <person name="Lipzen A."/>
            <person name="Berrin J.G."/>
            <person name="Master E.R."/>
            <person name="Rosso M.N."/>
        </authorList>
    </citation>
    <scope>NUCLEOTIDE SEQUENCE [LARGE SCALE GENOMIC DNA]</scope>
    <source>
        <strain evidence="9 10">BRFM310</strain>
    </source>
</reference>
<keyword evidence="10" id="KW-1185">Reference proteome</keyword>
<evidence type="ECO:0000256" key="2">
    <source>
        <dbReference type="ARBA" id="ARBA00022723"/>
    </source>
</evidence>